<accession>A0A059KVT8</accession>
<dbReference type="Proteomes" id="UP000026739">
    <property type="component" value="Unassembled WGS sequence"/>
</dbReference>
<sequence length="48" mass="5557">MGFLCARREHLHRRFVGVDNMLPEHHVTQCVDKRLQLHTAHANPLSQG</sequence>
<dbReference type="AlphaFoldDB" id="A0A059KVT8"/>
<reference evidence="1 2" key="1">
    <citation type="submission" date="2013-12" db="EMBL/GenBank/DDBJ databases">
        <authorList>
            <person name="Formusa P.A."/>
            <person name="Habash M."/>
            <person name="Lee H."/>
            <person name="Trevors J.T."/>
        </authorList>
    </citation>
    <scope>NUCLEOTIDE SEQUENCE [LARGE SCALE GENOMIC DNA]</scope>
    <source>
        <strain evidence="1 2">PD30</strain>
    </source>
</reference>
<protein>
    <submittedName>
        <fullName evidence="1">Uncharacterized protein</fullName>
    </submittedName>
</protein>
<evidence type="ECO:0000313" key="1">
    <source>
        <dbReference type="EMBL" id="KDD66152.1"/>
    </source>
</evidence>
<gene>
    <name evidence="1" type="ORF">V466_25560</name>
</gene>
<name>A0A059KVT8_9PSED</name>
<proteinExistence type="predicted"/>
<organism evidence="1 2">
    <name type="scientific">Pseudomonas mandelii PD30</name>
    <dbReference type="NCBI Taxonomy" id="1419583"/>
    <lineage>
        <taxon>Bacteria</taxon>
        <taxon>Pseudomonadati</taxon>
        <taxon>Pseudomonadota</taxon>
        <taxon>Gammaproteobacteria</taxon>
        <taxon>Pseudomonadales</taxon>
        <taxon>Pseudomonadaceae</taxon>
        <taxon>Pseudomonas</taxon>
    </lineage>
</organism>
<comment type="caution">
    <text evidence="1">The sequence shown here is derived from an EMBL/GenBank/DDBJ whole genome shotgun (WGS) entry which is preliminary data.</text>
</comment>
<evidence type="ECO:0000313" key="2">
    <source>
        <dbReference type="Proteomes" id="UP000026739"/>
    </source>
</evidence>
<dbReference type="EMBL" id="AZQQ01000100">
    <property type="protein sequence ID" value="KDD66152.1"/>
    <property type="molecule type" value="Genomic_DNA"/>
</dbReference>